<reference evidence="3" key="1">
    <citation type="submission" date="2014-03" db="EMBL/GenBank/DDBJ databases">
        <authorList>
            <person name="Aksoy S."/>
            <person name="Warren W."/>
            <person name="Wilson R.K."/>
        </authorList>
    </citation>
    <scope>NUCLEOTIDE SEQUENCE [LARGE SCALE GENOMIC DNA]</scope>
    <source>
        <strain evidence="3">IAEA</strain>
    </source>
</reference>
<name>A0A1A9Z977_GLOPL</name>
<accession>A0A1A9Z977</accession>
<reference evidence="2" key="2">
    <citation type="submission" date="2020-05" db="UniProtKB">
        <authorList>
            <consortium name="EnsemblMetazoa"/>
        </authorList>
    </citation>
    <scope>IDENTIFICATION</scope>
    <source>
        <strain evidence="2">IAEA</strain>
    </source>
</reference>
<proteinExistence type="predicted"/>
<dbReference type="VEuPathDB" id="VectorBase:GPAI007609"/>
<organism evidence="2 3">
    <name type="scientific">Glossina pallidipes</name>
    <name type="common">Tsetse fly</name>
    <dbReference type="NCBI Taxonomy" id="7398"/>
    <lineage>
        <taxon>Eukaryota</taxon>
        <taxon>Metazoa</taxon>
        <taxon>Ecdysozoa</taxon>
        <taxon>Arthropoda</taxon>
        <taxon>Hexapoda</taxon>
        <taxon>Insecta</taxon>
        <taxon>Pterygota</taxon>
        <taxon>Neoptera</taxon>
        <taxon>Endopterygota</taxon>
        <taxon>Diptera</taxon>
        <taxon>Brachycera</taxon>
        <taxon>Muscomorpha</taxon>
        <taxon>Hippoboscoidea</taxon>
        <taxon>Glossinidae</taxon>
        <taxon>Glossina</taxon>
    </lineage>
</organism>
<evidence type="ECO:0000313" key="3">
    <source>
        <dbReference type="Proteomes" id="UP000092445"/>
    </source>
</evidence>
<sequence length="223" mass="25509">MGAKESVEAAAKINADGWGHAEVMLIFRLQRPNTSGTCVMILSFFINNLRPETYIQPVIISIPWSSGQTGGCASCAMGNKLSCSCAPLIRKGYRYEDSPWQSSRRRDGHLLRFSSKLENILSHMRQIDEYGIDCTISAKGTEENCFRLKVKQNLLVSIFVLFLETFNDASFYNERQWLQQYLCIANDTTYTTHEPHYNNINDNNNNNNNNNNNHIKKRQNNTK</sequence>
<protein>
    <submittedName>
        <fullName evidence="2">Uncharacterized protein</fullName>
    </submittedName>
</protein>
<feature type="compositionally biased region" description="Low complexity" evidence="1">
    <location>
        <begin position="198"/>
        <end position="213"/>
    </location>
</feature>
<keyword evidence="3" id="KW-1185">Reference proteome</keyword>
<feature type="region of interest" description="Disordered" evidence="1">
    <location>
        <begin position="197"/>
        <end position="223"/>
    </location>
</feature>
<dbReference type="EnsemblMetazoa" id="GPAI007609-RA">
    <property type="protein sequence ID" value="GPAI007609-PA"/>
    <property type="gene ID" value="GPAI007609"/>
</dbReference>
<dbReference type="Proteomes" id="UP000092445">
    <property type="component" value="Unassembled WGS sequence"/>
</dbReference>
<feature type="compositionally biased region" description="Basic residues" evidence="1">
    <location>
        <begin position="214"/>
        <end position="223"/>
    </location>
</feature>
<dbReference type="AlphaFoldDB" id="A0A1A9Z977"/>
<dbReference type="STRING" id="7398.A0A1A9Z977"/>
<evidence type="ECO:0000313" key="2">
    <source>
        <dbReference type="EnsemblMetazoa" id="GPAI007609-PA"/>
    </source>
</evidence>
<evidence type="ECO:0000256" key="1">
    <source>
        <dbReference type="SAM" id="MobiDB-lite"/>
    </source>
</evidence>